<keyword evidence="1" id="KW-0175">Coiled coil</keyword>
<dbReference type="Proteomes" id="UP000039865">
    <property type="component" value="Unassembled WGS sequence"/>
</dbReference>
<protein>
    <submittedName>
        <fullName evidence="2">Uncharacterized protein</fullName>
    </submittedName>
</protein>
<dbReference type="InParanoid" id="A0A078A6J4"/>
<evidence type="ECO:0000313" key="3">
    <source>
        <dbReference type="Proteomes" id="UP000039865"/>
    </source>
</evidence>
<dbReference type="AlphaFoldDB" id="A0A078A6J4"/>
<evidence type="ECO:0000256" key="1">
    <source>
        <dbReference type="SAM" id="Coils"/>
    </source>
</evidence>
<keyword evidence="3" id="KW-1185">Reference proteome</keyword>
<organism evidence="2 3">
    <name type="scientific">Stylonychia lemnae</name>
    <name type="common">Ciliate</name>
    <dbReference type="NCBI Taxonomy" id="5949"/>
    <lineage>
        <taxon>Eukaryota</taxon>
        <taxon>Sar</taxon>
        <taxon>Alveolata</taxon>
        <taxon>Ciliophora</taxon>
        <taxon>Intramacronucleata</taxon>
        <taxon>Spirotrichea</taxon>
        <taxon>Stichotrichia</taxon>
        <taxon>Sporadotrichida</taxon>
        <taxon>Oxytrichidae</taxon>
        <taxon>Stylonychinae</taxon>
        <taxon>Stylonychia</taxon>
    </lineage>
</organism>
<reference evidence="2 3" key="1">
    <citation type="submission" date="2014-06" db="EMBL/GenBank/DDBJ databases">
        <authorList>
            <person name="Swart Estienne"/>
        </authorList>
    </citation>
    <scope>NUCLEOTIDE SEQUENCE [LARGE SCALE GENOMIC DNA]</scope>
    <source>
        <strain evidence="2 3">130c</strain>
    </source>
</reference>
<dbReference type="EMBL" id="CCKQ01006210">
    <property type="protein sequence ID" value="CDW77501.1"/>
    <property type="molecule type" value="Genomic_DNA"/>
</dbReference>
<dbReference type="OrthoDB" id="10684574at2759"/>
<accession>A0A078A6J4</accession>
<proteinExistence type="predicted"/>
<name>A0A078A6J4_STYLE</name>
<gene>
    <name evidence="2" type="primary">Contig7690.g8199</name>
    <name evidence="2" type="ORF">STYLEM_6464</name>
</gene>
<sequence>MQISSHTPDQTKRFFANPMISNKTQEIFRKQIKEREIVSKENGIQQLQILKDQQVQRGLQDQPNYKGRINTQFQSPTYASNELFYQDDKGVLKPNAFRAASSQQAQDKFMRTSQVQPPPFQESRTQFLLQQDGEMTRNNFGKRVSLNMKNYSSISIGENDDLRKAYERSASQQSAKSASRINIRNASKQNSLNFSVVSQKVLNQSVIQGHTQQQIGFSPRQIRDKSIQNKKADVNQTSQKATYEGVASDKQLAETKIIWPSKCKQSTGPIPFSKNAKSIPDSGPKKTMVPSVLELGSNTEPDSGNTPRQNKYYELKLLSPKTQSITSVVNNFSGDQFKFMHNEREQSREKMREQIIQRFYKDKANSILNEKAEKLKLQHLQDTNVSLQVGRDDSEIRQQAIWDHYQYIQGQIQCKLAKKNQENSQLQEQNLELRDQIDRFNKWKNQLESKKKEQDKKVIQDGLAKIIQEKSTDQQTSLKCNTQNAQILKQAIRQEYKTRKRESMIENPSMLQGHIQSEMKFRQQQKQEDMNENSAIHEIKIMKPFRMVQ</sequence>
<feature type="coiled-coil region" evidence="1">
    <location>
        <begin position="409"/>
        <end position="453"/>
    </location>
</feature>
<evidence type="ECO:0000313" key="2">
    <source>
        <dbReference type="EMBL" id="CDW77501.1"/>
    </source>
</evidence>